<protein>
    <recommendedName>
        <fullName evidence="3">Portal protein</fullName>
    </recommendedName>
</protein>
<dbReference type="Proteomes" id="UP000825933">
    <property type="component" value="Unassembled WGS sequence"/>
</dbReference>
<reference evidence="2" key="1">
    <citation type="journal article" date="2022" name="Microbiol. Resour. Announc.">
        <title>Draft Genome Sequence of a Methanogenic Archaeon from West Spitsbergen Permafrost.</title>
        <authorList>
            <person name="Trubitsyn V."/>
            <person name="Rivkina E."/>
            <person name="Shcherbakova V."/>
        </authorList>
    </citation>
    <scope>NUCLEOTIDE SEQUENCE [LARGE SCALE GENOMIC DNA]</scope>
    <source>
        <strain evidence="2">VT</strain>
    </source>
</reference>
<accession>A0A8T5URB9</accession>
<evidence type="ECO:0000313" key="1">
    <source>
        <dbReference type="EMBL" id="MBZ2166308.1"/>
    </source>
</evidence>
<evidence type="ECO:0000313" key="2">
    <source>
        <dbReference type="Proteomes" id="UP000825933"/>
    </source>
</evidence>
<gene>
    <name evidence="1" type="ORF">K8N75_09690</name>
</gene>
<sequence>MPKDTIPMVFDDPSNDQMRWMQRRYPGYGIYDLKLLENYPTISDFEARLHYERGIAGPFIDLLVLLDIGTGVNLIPTGFESDDDGQEAKKLVEAQFEKMELNETMNRFSAFTEVLGRACNIRTYNGNGGFYFDENDKITGIDCIDPITLDMNSVQKAVYDRTGTQPYIQNVNNSLISWENSSTIELTQDRIDYNIRGNLYKHGPYGVSALQNCLQDCRTAAAAPGLRLELMWKQANVYRHNVLDVEELQKTPMGEDVLKNWDEANKKLAEQVDILRRQEESRKSIVSWSFLKPAEISSMSGKATDFAETEKNTYDVLATKLDIPLVLVNAEAAKTVNRSSMETILNSTIQKREAGGSRKTYRKLIARYAQEIKTQAGIVEGYFKIEYKPFLSKDLLGILQRMQLLWQMGATGKTEIRRSQDMADSIDFGAEDESADYQNLPSDDFEIANVNSHLEEPKNSVAKKQELIQFKKALRKVGLMG</sequence>
<dbReference type="AlphaFoldDB" id="A0A8T5URB9"/>
<comment type="caution">
    <text evidence="1">The sequence shown here is derived from an EMBL/GenBank/DDBJ whole genome shotgun (WGS) entry which is preliminary data.</text>
</comment>
<evidence type="ECO:0008006" key="3">
    <source>
        <dbReference type="Google" id="ProtNLM"/>
    </source>
</evidence>
<proteinExistence type="predicted"/>
<dbReference type="RefSeq" id="WP_223791848.1">
    <property type="nucleotide sequence ID" value="NZ_JAIOUQ010000009.1"/>
</dbReference>
<organism evidence="1 2">
    <name type="scientific">Methanobacterium spitsbergense</name>
    <dbReference type="NCBI Taxonomy" id="2874285"/>
    <lineage>
        <taxon>Archaea</taxon>
        <taxon>Methanobacteriati</taxon>
        <taxon>Methanobacteriota</taxon>
        <taxon>Methanomada group</taxon>
        <taxon>Methanobacteria</taxon>
        <taxon>Methanobacteriales</taxon>
        <taxon>Methanobacteriaceae</taxon>
        <taxon>Methanobacterium</taxon>
    </lineage>
</organism>
<keyword evidence="2" id="KW-1185">Reference proteome</keyword>
<dbReference type="EMBL" id="JAIOUQ010000009">
    <property type="protein sequence ID" value="MBZ2166308.1"/>
    <property type="molecule type" value="Genomic_DNA"/>
</dbReference>
<name>A0A8T5URB9_9EURY</name>